<evidence type="ECO:0000256" key="5">
    <source>
        <dbReference type="ARBA" id="ARBA00022729"/>
    </source>
</evidence>
<keyword evidence="2 9" id="KW-0813">Transport</keyword>
<dbReference type="Proteomes" id="UP001501523">
    <property type="component" value="Unassembled WGS sequence"/>
</dbReference>
<feature type="short sequence motif" description="TonB box" evidence="10">
    <location>
        <begin position="54"/>
        <end position="60"/>
    </location>
</feature>
<dbReference type="Gene3D" id="2.170.130.10">
    <property type="entry name" value="TonB-dependent receptor, plug domain"/>
    <property type="match status" value="1"/>
</dbReference>
<dbReference type="SUPFAM" id="SSF56935">
    <property type="entry name" value="Porins"/>
    <property type="match status" value="1"/>
</dbReference>
<dbReference type="InterPro" id="IPR000531">
    <property type="entry name" value="Beta-barrel_TonB"/>
</dbReference>
<evidence type="ECO:0000256" key="7">
    <source>
        <dbReference type="ARBA" id="ARBA00023136"/>
    </source>
</evidence>
<evidence type="ECO:0000259" key="13">
    <source>
        <dbReference type="Pfam" id="PF07715"/>
    </source>
</evidence>
<proteinExistence type="inferred from homology"/>
<feature type="domain" description="TonB-dependent receptor plug" evidence="13">
    <location>
        <begin position="68"/>
        <end position="173"/>
    </location>
</feature>
<evidence type="ECO:0000256" key="2">
    <source>
        <dbReference type="ARBA" id="ARBA00022448"/>
    </source>
</evidence>
<dbReference type="PROSITE" id="PS52016">
    <property type="entry name" value="TONB_DEPENDENT_REC_3"/>
    <property type="match status" value="1"/>
</dbReference>
<name>A0ABN1ITA4_9GAMM</name>
<evidence type="ECO:0000313" key="14">
    <source>
        <dbReference type="EMBL" id="GAA0720946.1"/>
    </source>
</evidence>
<feature type="domain" description="TonB-dependent receptor-like beta-barrel" evidence="12">
    <location>
        <begin position="377"/>
        <end position="959"/>
    </location>
</feature>
<dbReference type="Pfam" id="PF00593">
    <property type="entry name" value="TonB_dep_Rec_b-barrel"/>
    <property type="match status" value="1"/>
</dbReference>
<dbReference type="InterPro" id="IPR036942">
    <property type="entry name" value="Beta-barrel_TonB_sf"/>
</dbReference>
<keyword evidence="4 9" id="KW-0812">Transmembrane</keyword>
<dbReference type="InterPro" id="IPR039426">
    <property type="entry name" value="TonB-dep_rcpt-like"/>
</dbReference>
<evidence type="ECO:0000256" key="9">
    <source>
        <dbReference type="PROSITE-ProRule" id="PRU01360"/>
    </source>
</evidence>
<evidence type="ECO:0000256" key="4">
    <source>
        <dbReference type="ARBA" id="ARBA00022692"/>
    </source>
</evidence>
<evidence type="ECO:0000256" key="6">
    <source>
        <dbReference type="ARBA" id="ARBA00023077"/>
    </source>
</evidence>
<dbReference type="InterPro" id="IPR010916">
    <property type="entry name" value="TonB_box_CS"/>
</dbReference>
<dbReference type="InterPro" id="IPR037066">
    <property type="entry name" value="Plug_dom_sf"/>
</dbReference>
<evidence type="ECO:0000313" key="15">
    <source>
        <dbReference type="Proteomes" id="UP001501523"/>
    </source>
</evidence>
<evidence type="ECO:0000256" key="8">
    <source>
        <dbReference type="ARBA" id="ARBA00023237"/>
    </source>
</evidence>
<dbReference type="PANTHER" id="PTHR47234:SF2">
    <property type="entry name" value="TONB-DEPENDENT RECEPTOR"/>
    <property type="match status" value="1"/>
</dbReference>
<keyword evidence="8 9" id="KW-0998">Cell outer membrane</keyword>
<gene>
    <name evidence="14" type="ORF">GCM10009105_30850</name>
</gene>
<dbReference type="PROSITE" id="PS00430">
    <property type="entry name" value="TONB_DEPENDENT_REC_1"/>
    <property type="match status" value="1"/>
</dbReference>
<evidence type="ECO:0000256" key="11">
    <source>
        <dbReference type="RuleBase" id="RU003357"/>
    </source>
</evidence>
<sequence length="997" mass="106225">MRHTLLRQSIRQALEAPGMNTIPLRALPAAALATFGLMAVPAIAQDEAGQKLETITVTGSNIRRVDIETSNPVVTIDRAAIAKSGKLTLGDLVQQLPAVTGPNMNPQVNNGGGTGTSSIGLRGLGSTRTLVLIDGHRFLSGDPNAIPANMVERIEVLTDGASSVYGSDAIAGVVNFILRKDYQGAEFSVDYGISNHDDGTSKGYQFTFGQSSDKGSIMAGVSYKKIDGVLAGHRDFSKNAVSRYSPDGGPIRLFVGGSPRSPYGNIKIPAAFASDFPGCASGSIARNPGASGMNVATDYHCYRNTPDANGPSDLYNYATVNLVLTPQERTGLFLNGNYKLTDSVEAYLSVMHNKTSSAFQLAPAVFGTPFGAVVSKDSYYNPFHQDFGPGAGTFAARLESLGNRRAANGTTNDQVSTGFKGSFTVWNDQQWNWDIGYDYGHVALSTTTYGLPNVDKLNVAMGPSFLDTDGVVKCGRPGNAIDGCTPFNPFNLQDPNSVAALRAGASPGVSSFYTKETVKRIDLNGGLFELPAGTMQLAVGANYRTEYTHSNADTGLIIDFNGNCTLGSQCASALQGGYNVKEAYAELFIPVLKDLPFVHALNLTVGDRYSKYSTFGNTNNTKIAVEWRPIEDLLLRGTVSKVFRAPTVADIFGAAGSDAPGLTRDPCDYSGTGANPNAGNPACKGVPATGPFRNDNVANASQINAATSGAAYAGFPIAPEKGKSFDFGAVYDPHWLEGLSVSADIWRLYLTNNITTVRAQSVLDLCFAGQTQYCPLLRRFASGPSQGQFQLILEPTGNLGRVDVGGVDLAANYRLPETAFGRFKVGLNATYMKNYDQQTAPGLGSNVTYHYAGHFMKRGSAQAGACPPPAGGTAVCLFPRWRAQSNVGWQMGPFDASWSMRYIGRFRNGSPAASQDTHPAGARLKGQFTDFGATVYNDVQFGYNLEALNTRIDVGINNVADKQPPLLYANNTGNANTDPSDFDLLGRYYFGRVTVKF</sequence>
<evidence type="ECO:0000259" key="12">
    <source>
        <dbReference type="Pfam" id="PF00593"/>
    </source>
</evidence>
<organism evidence="14 15">
    <name type="scientific">Dokdonella soli</name>
    <dbReference type="NCBI Taxonomy" id="529810"/>
    <lineage>
        <taxon>Bacteria</taxon>
        <taxon>Pseudomonadati</taxon>
        <taxon>Pseudomonadota</taxon>
        <taxon>Gammaproteobacteria</taxon>
        <taxon>Lysobacterales</taxon>
        <taxon>Rhodanobacteraceae</taxon>
        <taxon>Dokdonella</taxon>
    </lineage>
</organism>
<protein>
    <submittedName>
        <fullName evidence="14">TonB-dependent receptor</fullName>
    </submittedName>
</protein>
<comment type="subcellular location">
    <subcellularLocation>
        <location evidence="1 9">Cell outer membrane</location>
        <topology evidence="1 9">Multi-pass membrane protein</topology>
    </subcellularLocation>
</comment>
<keyword evidence="14" id="KW-0675">Receptor</keyword>
<dbReference type="RefSeq" id="WP_343792727.1">
    <property type="nucleotide sequence ID" value="NZ_BAAAEU010000024.1"/>
</dbReference>
<reference evidence="14 15" key="1">
    <citation type="journal article" date="2019" name="Int. J. Syst. Evol. Microbiol.">
        <title>The Global Catalogue of Microorganisms (GCM) 10K type strain sequencing project: providing services to taxonomists for standard genome sequencing and annotation.</title>
        <authorList>
            <consortium name="The Broad Institute Genomics Platform"/>
            <consortium name="The Broad Institute Genome Sequencing Center for Infectious Disease"/>
            <person name="Wu L."/>
            <person name="Ma J."/>
        </authorList>
    </citation>
    <scope>NUCLEOTIDE SEQUENCE [LARGE SCALE GENOMIC DNA]</scope>
    <source>
        <strain evidence="14 15">JCM 15421</strain>
    </source>
</reference>
<evidence type="ECO:0000256" key="1">
    <source>
        <dbReference type="ARBA" id="ARBA00004571"/>
    </source>
</evidence>
<keyword evidence="7 9" id="KW-0472">Membrane</keyword>
<evidence type="ECO:0000256" key="3">
    <source>
        <dbReference type="ARBA" id="ARBA00022452"/>
    </source>
</evidence>
<accession>A0ABN1ITA4</accession>
<dbReference type="PANTHER" id="PTHR47234">
    <property type="match status" value="1"/>
</dbReference>
<dbReference type="EMBL" id="BAAAEU010000024">
    <property type="protein sequence ID" value="GAA0720946.1"/>
    <property type="molecule type" value="Genomic_DNA"/>
</dbReference>
<dbReference type="Pfam" id="PF07715">
    <property type="entry name" value="Plug"/>
    <property type="match status" value="1"/>
</dbReference>
<dbReference type="InterPro" id="IPR012910">
    <property type="entry name" value="Plug_dom"/>
</dbReference>
<comment type="similarity">
    <text evidence="9 11">Belongs to the TonB-dependent receptor family.</text>
</comment>
<dbReference type="Gene3D" id="2.40.170.20">
    <property type="entry name" value="TonB-dependent receptor, beta-barrel domain"/>
    <property type="match status" value="1"/>
</dbReference>
<keyword evidence="15" id="KW-1185">Reference proteome</keyword>
<keyword evidence="6 10" id="KW-0798">TonB box</keyword>
<comment type="caution">
    <text evidence="14">The sequence shown here is derived from an EMBL/GenBank/DDBJ whole genome shotgun (WGS) entry which is preliminary data.</text>
</comment>
<keyword evidence="5" id="KW-0732">Signal</keyword>
<evidence type="ECO:0000256" key="10">
    <source>
        <dbReference type="PROSITE-ProRule" id="PRU10143"/>
    </source>
</evidence>
<keyword evidence="3 9" id="KW-1134">Transmembrane beta strand</keyword>